<protein>
    <submittedName>
        <fullName evidence="1">Uncharacterized protein</fullName>
    </submittedName>
</protein>
<comment type="caution">
    <text evidence="1">The sequence shown here is derived from an EMBL/GenBank/DDBJ whole genome shotgun (WGS) entry which is preliminary data.</text>
</comment>
<name>A0A0G1B614_9BACT</name>
<dbReference type="STRING" id="1618356.UU93_C0004G0030"/>
<dbReference type="EMBL" id="LCCN01000004">
    <property type="protein sequence ID" value="KKS32983.1"/>
    <property type="molecule type" value="Genomic_DNA"/>
</dbReference>
<organism evidence="1 2">
    <name type="scientific">Candidatus Amesbacteria bacterium GW2011_GWA2_42_12</name>
    <dbReference type="NCBI Taxonomy" id="1618356"/>
    <lineage>
        <taxon>Bacteria</taxon>
        <taxon>Candidatus Amesiibacteriota</taxon>
    </lineage>
</organism>
<proteinExistence type="predicted"/>
<sequence>MAIAMFGYKLEASVSRDVQVIGRIVDGCAKRSNEKVILMTFIKTILPDLIQKVESLSMSSDQIDQTNRETVINFYLSELKLRKNSHFSVYDDLVFKLIEQDGDLSARKYIQSLKAQKLGIEVPLTFPSQRKRADAIVMGKLRSDIDKDEVITYLRRQELDREIRQISQDMFYAINNGLVGSEILKYLGVMYDLRFLETASSTNELKMKRFILRSLKEGITLNLVHVKCLRFSYPKGISLKLITHLGSTKIEDRFGGIFTTTDESKLFENLKHLTAIFEKNGIGITPLVMVADNDLLDNFPQNMDDIIPVSNINRAQTDTNLYIEELKKKSSGVEIKRLTEILEEKGLANRYNDIRMLVLISLRRGDPRFITEKVIEDMINYRFERDKALFEKVTRVISRERIYQKMASVIALQVLEKDGLFLVTNSHGNENKLVAGGKIPIFFTDLCEEKKVFENVEL</sequence>
<dbReference type="AlphaFoldDB" id="A0A0G1B614"/>
<dbReference type="Proteomes" id="UP000034160">
    <property type="component" value="Unassembled WGS sequence"/>
</dbReference>
<evidence type="ECO:0000313" key="2">
    <source>
        <dbReference type="Proteomes" id="UP000034160"/>
    </source>
</evidence>
<evidence type="ECO:0000313" key="1">
    <source>
        <dbReference type="EMBL" id="KKS32983.1"/>
    </source>
</evidence>
<accession>A0A0G1B614</accession>
<gene>
    <name evidence="1" type="ORF">UU93_C0004G0030</name>
</gene>
<reference evidence="1 2" key="1">
    <citation type="journal article" date="2015" name="Nature">
        <title>rRNA introns, odd ribosomes, and small enigmatic genomes across a large radiation of phyla.</title>
        <authorList>
            <person name="Brown C.T."/>
            <person name="Hug L.A."/>
            <person name="Thomas B.C."/>
            <person name="Sharon I."/>
            <person name="Castelle C.J."/>
            <person name="Singh A."/>
            <person name="Wilkins M.J."/>
            <person name="Williams K.H."/>
            <person name="Banfield J.F."/>
        </authorList>
    </citation>
    <scope>NUCLEOTIDE SEQUENCE [LARGE SCALE GENOMIC DNA]</scope>
</reference>